<reference evidence="3" key="1">
    <citation type="submission" date="2020-06" db="EMBL/GenBank/DDBJ databases">
        <authorList>
            <person name="Li T."/>
            <person name="Hu X."/>
            <person name="Zhang T."/>
            <person name="Song X."/>
            <person name="Zhang H."/>
            <person name="Dai N."/>
            <person name="Sheng W."/>
            <person name="Hou X."/>
            <person name="Wei L."/>
        </authorList>
    </citation>
    <scope>NUCLEOTIDE SEQUENCE</scope>
    <source>
        <strain evidence="3">G02</strain>
        <tissue evidence="3">Leaf</tissue>
    </source>
</reference>
<accession>A0AAW2L0K0</accession>
<evidence type="ECO:0000313" key="3">
    <source>
        <dbReference type="EMBL" id="KAL0312770.1"/>
    </source>
</evidence>
<feature type="domain" description="Reverse transcriptase zinc-binding" evidence="2">
    <location>
        <begin position="278"/>
        <end position="367"/>
    </location>
</feature>
<dbReference type="PANTHER" id="PTHR33116">
    <property type="entry name" value="REVERSE TRANSCRIPTASE ZINC-BINDING DOMAIN-CONTAINING PROTEIN-RELATED-RELATED"/>
    <property type="match status" value="1"/>
</dbReference>
<comment type="caution">
    <text evidence="3">The sequence shown here is derived from an EMBL/GenBank/DDBJ whole genome shotgun (WGS) entry which is preliminary data.</text>
</comment>
<dbReference type="Pfam" id="PF13966">
    <property type="entry name" value="zf-RVT"/>
    <property type="match status" value="1"/>
</dbReference>
<reference evidence="3" key="2">
    <citation type="journal article" date="2024" name="Plant">
        <title>Genomic evolution and insights into agronomic trait innovations of Sesamum species.</title>
        <authorList>
            <person name="Miao H."/>
            <person name="Wang L."/>
            <person name="Qu L."/>
            <person name="Liu H."/>
            <person name="Sun Y."/>
            <person name="Le M."/>
            <person name="Wang Q."/>
            <person name="Wei S."/>
            <person name="Zheng Y."/>
            <person name="Lin W."/>
            <person name="Duan Y."/>
            <person name="Cao H."/>
            <person name="Xiong S."/>
            <person name="Wang X."/>
            <person name="Wei L."/>
            <person name="Li C."/>
            <person name="Ma Q."/>
            <person name="Ju M."/>
            <person name="Zhao R."/>
            <person name="Li G."/>
            <person name="Mu C."/>
            <person name="Tian Q."/>
            <person name="Mei H."/>
            <person name="Zhang T."/>
            <person name="Gao T."/>
            <person name="Zhang H."/>
        </authorList>
    </citation>
    <scope>NUCLEOTIDE SEQUENCE</scope>
    <source>
        <strain evidence="3">G02</strain>
    </source>
</reference>
<evidence type="ECO:0000259" key="1">
    <source>
        <dbReference type="Pfam" id="PF13456"/>
    </source>
</evidence>
<sequence>MPECSHQAKHLGLPFCKPPSRTHVFNEFIEKMTNRLALWKAKNLSRAGKLVLIKSVAQALPVYQMSTFLFPKKTCLKLDAIIRRFWWKAESIGNGDQFLALKSWKSICIPKNKGGLGLRNFSDFNKALVSKLSWQIFQKSEKLWCQVLISKYLRNGTEFLSCVQVKGASWIWQDVVKCARIIQLGACMPVSTHSNIRIWEDPWIPTVQNFIPKPLTENPPLWPIYVRDLIEQGTLRWKVDLLQQFFTNDVMQEIQKIQIPTSLEPTRPFWAPSKSGNFSTKAAFKAIRNSSISVNSEDEKIGRRIWSLDLHNRLKLFIWRTLFDTLPTKGKIDQCFQVLNSECLFCDCQVEDAQHIFLCCQFSAKLWMLSKWQVRLHFLSHLQLREWFLIISDPKSTFLPPDCNQQEFITAWALTLELTWKERNDRLHGKEAQPPEVIARIIHKNTTKYVDARVSRKVCSLDNCVWSPPPPGWIKINTDIALKENKCVTAIVARSHQCQLVLAETKEVNLSDANLAELRAIRFATERAICCEFENVIFESDSANAIQWIKGKIEDADRDAQLDVSEIKKTWETKAGWDFRKIPRTCNSLAHGVSKWAHGANWDGPIPPPSFSLGCFW</sequence>
<dbReference type="InterPro" id="IPR036397">
    <property type="entry name" value="RNaseH_sf"/>
</dbReference>
<dbReference type="GO" id="GO:0003676">
    <property type="term" value="F:nucleic acid binding"/>
    <property type="evidence" value="ECO:0007669"/>
    <property type="project" value="InterPro"/>
</dbReference>
<dbReference type="InterPro" id="IPR026960">
    <property type="entry name" value="RVT-Znf"/>
</dbReference>
<dbReference type="SUPFAM" id="SSF53098">
    <property type="entry name" value="Ribonuclease H-like"/>
    <property type="match status" value="1"/>
</dbReference>
<protein>
    <recommendedName>
        <fullName evidence="4">Reverse transcriptase zinc-binding domain-containing protein</fullName>
    </recommendedName>
</protein>
<dbReference type="PANTHER" id="PTHR33116:SF86">
    <property type="entry name" value="REVERSE TRANSCRIPTASE DOMAIN-CONTAINING PROTEIN"/>
    <property type="match status" value="1"/>
</dbReference>
<dbReference type="Gene3D" id="3.30.420.10">
    <property type="entry name" value="Ribonuclease H-like superfamily/Ribonuclease H"/>
    <property type="match status" value="1"/>
</dbReference>
<name>A0AAW2L0K0_SESRA</name>
<dbReference type="GO" id="GO:0004523">
    <property type="term" value="F:RNA-DNA hybrid ribonuclease activity"/>
    <property type="evidence" value="ECO:0007669"/>
    <property type="project" value="InterPro"/>
</dbReference>
<dbReference type="Pfam" id="PF13456">
    <property type="entry name" value="RVT_3"/>
    <property type="match status" value="1"/>
</dbReference>
<dbReference type="AlphaFoldDB" id="A0AAW2L0K0"/>
<feature type="domain" description="RNase H type-1" evidence="1">
    <location>
        <begin position="485"/>
        <end position="597"/>
    </location>
</feature>
<organism evidence="3">
    <name type="scientific">Sesamum radiatum</name>
    <name type="common">Black benniseed</name>
    <dbReference type="NCBI Taxonomy" id="300843"/>
    <lineage>
        <taxon>Eukaryota</taxon>
        <taxon>Viridiplantae</taxon>
        <taxon>Streptophyta</taxon>
        <taxon>Embryophyta</taxon>
        <taxon>Tracheophyta</taxon>
        <taxon>Spermatophyta</taxon>
        <taxon>Magnoliopsida</taxon>
        <taxon>eudicotyledons</taxon>
        <taxon>Gunneridae</taxon>
        <taxon>Pentapetalae</taxon>
        <taxon>asterids</taxon>
        <taxon>lamiids</taxon>
        <taxon>Lamiales</taxon>
        <taxon>Pedaliaceae</taxon>
        <taxon>Sesamum</taxon>
    </lineage>
</organism>
<dbReference type="InterPro" id="IPR002156">
    <property type="entry name" value="RNaseH_domain"/>
</dbReference>
<evidence type="ECO:0008006" key="4">
    <source>
        <dbReference type="Google" id="ProtNLM"/>
    </source>
</evidence>
<dbReference type="InterPro" id="IPR044730">
    <property type="entry name" value="RNase_H-like_dom_plant"/>
</dbReference>
<evidence type="ECO:0000259" key="2">
    <source>
        <dbReference type="Pfam" id="PF13966"/>
    </source>
</evidence>
<dbReference type="InterPro" id="IPR012337">
    <property type="entry name" value="RNaseH-like_sf"/>
</dbReference>
<dbReference type="EMBL" id="JACGWJ010000026">
    <property type="protein sequence ID" value="KAL0312770.1"/>
    <property type="molecule type" value="Genomic_DNA"/>
</dbReference>
<dbReference type="CDD" id="cd06222">
    <property type="entry name" value="RNase_H_like"/>
    <property type="match status" value="1"/>
</dbReference>
<gene>
    <name evidence="3" type="ORF">Sradi_5676300</name>
</gene>
<proteinExistence type="predicted"/>